<protein>
    <submittedName>
        <fullName evidence="4">DUF4430 domain-containing protein</fullName>
    </submittedName>
</protein>
<dbReference type="Proteomes" id="UP001597041">
    <property type="component" value="Unassembled WGS sequence"/>
</dbReference>
<evidence type="ECO:0000256" key="2">
    <source>
        <dbReference type="SAM" id="SignalP"/>
    </source>
</evidence>
<feature type="domain" description="Transcobalamin-like C-terminal" evidence="3">
    <location>
        <begin position="77"/>
        <end position="142"/>
    </location>
</feature>
<feature type="region of interest" description="Disordered" evidence="1">
    <location>
        <begin position="26"/>
        <end position="51"/>
    </location>
</feature>
<organism evidence="4 5">
    <name type="scientific">Oceanobacillus locisalsi</name>
    <dbReference type="NCBI Taxonomy" id="546107"/>
    <lineage>
        <taxon>Bacteria</taxon>
        <taxon>Bacillati</taxon>
        <taxon>Bacillota</taxon>
        <taxon>Bacilli</taxon>
        <taxon>Bacillales</taxon>
        <taxon>Bacillaceae</taxon>
        <taxon>Oceanobacillus</taxon>
    </lineage>
</organism>
<evidence type="ECO:0000313" key="5">
    <source>
        <dbReference type="Proteomes" id="UP001597041"/>
    </source>
</evidence>
<name>A0ABW3NC98_9BACI</name>
<gene>
    <name evidence="4" type="ORF">ACFQ19_04485</name>
</gene>
<dbReference type="PROSITE" id="PS51257">
    <property type="entry name" value="PROKAR_LIPOPROTEIN"/>
    <property type="match status" value="1"/>
</dbReference>
<keyword evidence="2" id="KW-0732">Signal</keyword>
<dbReference type="EMBL" id="JBHTKK010000003">
    <property type="protein sequence ID" value="MFD1065277.1"/>
    <property type="molecule type" value="Genomic_DNA"/>
</dbReference>
<evidence type="ECO:0000313" key="4">
    <source>
        <dbReference type="EMBL" id="MFD1065277.1"/>
    </source>
</evidence>
<dbReference type="Pfam" id="PF14478">
    <property type="entry name" value="DUF4430"/>
    <property type="match status" value="1"/>
</dbReference>
<evidence type="ECO:0000259" key="3">
    <source>
        <dbReference type="Pfam" id="PF14478"/>
    </source>
</evidence>
<dbReference type="Gene3D" id="2.170.130.30">
    <property type="match status" value="1"/>
</dbReference>
<accession>A0ABW3NC98</accession>
<feature type="compositionally biased region" description="Polar residues" evidence="1">
    <location>
        <begin position="33"/>
        <end position="42"/>
    </location>
</feature>
<feature type="chain" id="PRO_5047108542" evidence="2">
    <location>
        <begin position="20"/>
        <end position="145"/>
    </location>
</feature>
<proteinExistence type="predicted"/>
<comment type="caution">
    <text evidence="4">The sequence shown here is derived from an EMBL/GenBank/DDBJ whole genome shotgun (WGS) entry which is preliminary data.</text>
</comment>
<dbReference type="RefSeq" id="WP_379590876.1">
    <property type="nucleotide sequence ID" value="NZ_JBHTKK010000003.1"/>
</dbReference>
<reference evidence="5" key="1">
    <citation type="journal article" date="2019" name="Int. J. Syst. Evol. Microbiol.">
        <title>The Global Catalogue of Microorganisms (GCM) 10K type strain sequencing project: providing services to taxonomists for standard genome sequencing and annotation.</title>
        <authorList>
            <consortium name="The Broad Institute Genomics Platform"/>
            <consortium name="The Broad Institute Genome Sequencing Center for Infectious Disease"/>
            <person name="Wu L."/>
            <person name="Ma J."/>
        </authorList>
    </citation>
    <scope>NUCLEOTIDE SEQUENCE [LARGE SCALE GENOMIC DNA]</scope>
    <source>
        <strain evidence="5">CCUG 56608</strain>
    </source>
</reference>
<dbReference type="InterPro" id="IPR027954">
    <property type="entry name" value="Transcobalamin-like_C"/>
</dbReference>
<feature type="signal peptide" evidence="2">
    <location>
        <begin position="1"/>
        <end position="19"/>
    </location>
</feature>
<keyword evidence="5" id="KW-1185">Reference proteome</keyword>
<evidence type="ECO:0000256" key="1">
    <source>
        <dbReference type="SAM" id="MobiDB-lite"/>
    </source>
</evidence>
<sequence length="145" mass="16128">MNKWLKFLGIMLLSFTFLAACGNGEEAEENEDTNTSVSTNESSGEEQELAEDEVRLTISIDDGNESVAEEVAQVEEGDILLNVLKDSFYVEEEDGFITSIERVSDDEEEGKYWMYTVDGEPAQVGAGEYELNGGEEVIFDLQSME</sequence>